<dbReference type="Proteomes" id="UP001061070">
    <property type="component" value="Unassembled WGS sequence"/>
</dbReference>
<name>A0ABQ0QEE1_9PROT</name>
<protein>
    <submittedName>
        <fullName evidence="2">Uncharacterized protein</fullName>
    </submittedName>
</protein>
<reference evidence="2" key="1">
    <citation type="submission" date="2013-04" db="EMBL/GenBank/DDBJ databases">
        <title>The genome sequencing project of 58 acetic acid bacteria.</title>
        <authorList>
            <person name="Okamoto-Kainuma A."/>
            <person name="Ishikawa M."/>
            <person name="Umino S."/>
            <person name="Koizumi Y."/>
            <person name="Shiwa Y."/>
            <person name="Yoshikawa H."/>
            <person name="Matsutani M."/>
            <person name="Matsushita K."/>
        </authorList>
    </citation>
    <scope>NUCLEOTIDE SEQUENCE</scope>
    <source>
        <strain evidence="2">NRIC 0228</strain>
    </source>
</reference>
<comment type="caution">
    <text evidence="2">The sequence shown here is derived from an EMBL/GenBank/DDBJ whole genome shotgun (WGS) entry which is preliminary data.</text>
</comment>
<dbReference type="RefSeq" id="WP_099182700.1">
    <property type="nucleotide sequence ID" value="NZ_BAQW01000013.1"/>
</dbReference>
<evidence type="ECO:0000313" key="2">
    <source>
        <dbReference type="EMBL" id="GBR15422.1"/>
    </source>
</evidence>
<feature type="region of interest" description="Disordered" evidence="1">
    <location>
        <begin position="90"/>
        <end position="114"/>
    </location>
</feature>
<feature type="region of interest" description="Disordered" evidence="1">
    <location>
        <begin position="171"/>
        <end position="197"/>
    </location>
</feature>
<organism evidence="2 3">
    <name type="scientific">Gluconobacter frateurii NRIC 0228</name>
    <dbReference type="NCBI Taxonomy" id="1307946"/>
    <lineage>
        <taxon>Bacteria</taxon>
        <taxon>Pseudomonadati</taxon>
        <taxon>Pseudomonadota</taxon>
        <taxon>Alphaproteobacteria</taxon>
        <taxon>Acetobacterales</taxon>
        <taxon>Acetobacteraceae</taxon>
        <taxon>Gluconobacter</taxon>
    </lineage>
</organism>
<evidence type="ECO:0000256" key="1">
    <source>
        <dbReference type="SAM" id="MobiDB-lite"/>
    </source>
</evidence>
<accession>A0ABQ0QEE1</accession>
<gene>
    <name evidence="2" type="ORF">AA0228_2508</name>
</gene>
<sequence>MPDVKPPGSYTQYLGILWHPESRIEDVQNLDADRPVSISVRQWVLLVTLIRLGSEGNSGAKCAIDLASVLQGFSWAQLARDGISSLGQAEPDLKMTSAPGHQSSGPSAHEISPGIYLGEGRERFGSEYRPKRNSRKANHVSMNDGLSETEIKAVAENVVANVLRRMFPSVSFEDSVAADPRNNSTPGTSEKGVNGDA</sequence>
<dbReference type="EMBL" id="BAQW01000013">
    <property type="protein sequence ID" value="GBR15422.1"/>
    <property type="molecule type" value="Genomic_DNA"/>
</dbReference>
<keyword evidence="3" id="KW-1185">Reference proteome</keyword>
<evidence type="ECO:0000313" key="3">
    <source>
        <dbReference type="Proteomes" id="UP001061070"/>
    </source>
</evidence>
<proteinExistence type="predicted"/>